<dbReference type="EMBL" id="JAATJA010000001">
    <property type="protein sequence ID" value="NJB66630.1"/>
    <property type="molecule type" value="Genomic_DNA"/>
</dbReference>
<dbReference type="SMART" id="SM00849">
    <property type="entry name" value="Lactamase_B"/>
    <property type="match status" value="1"/>
</dbReference>
<dbReference type="PANTHER" id="PTHR11203:SF37">
    <property type="entry name" value="INTEGRATOR COMPLEX SUBUNIT 11"/>
    <property type="match status" value="1"/>
</dbReference>
<feature type="domain" description="Metallo-beta-lactamase" evidence="2">
    <location>
        <begin position="13"/>
        <end position="233"/>
    </location>
</feature>
<dbReference type="InterPro" id="IPR036866">
    <property type="entry name" value="RibonucZ/Hydroxyglut_hydro"/>
</dbReference>
<sequence>MKIQFLGAAQTVTGSCHMMETGGHRFAVDCGMHQGNTEIEKRNQSVEHYRPRDIEFFLITHAHIDHSGLLPKMAREGFSGRIYCTPPTRDLLEIMLRDSAHIQEMEAEWKSRKYSRRGNKTEEPLYGMADAEKVIGLLETVEYDVPFHPFPELSVRYKDAGHILGSSFIELCVTEEGGEFKAVFSGDLGRPDQLLMSDPSIIQDAHYLFLESTYGDRNHKDEGASRDELAAAIEWSHRHGEKVIIPAFAVERTQEVLYTLHLLEKEGRLPADMPVYVDSPMAIRATEVFRKYADYFDEETRAIYEAGEDPLSLRNLRFTSDTQQSMAINQSSGSAIVISASGMCNAGRIKHHLRHNLWRPGASVVFVGFQGKGTPGRKIVDGAKKIRILGEEIAVKAKVFTIGGFSAHAGQSQILEWLEHFRTQDMKVFLVHGENSAQHTLAELITQRFGLEVHIPDYLEECSMVAGRPLEYSRDEERARPAINWDYLLAEAEAKLADVRARTDVIRDKPWVDQTELRDRLLAINKELIEFVSEV</sequence>
<evidence type="ECO:0000313" key="5">
    <source>
        <dbReference type="Proteomes" id="UP000580856"/>
    </source>
</evidence>
<protein>
    <submittedName>
        <fullName evidence="4">Metallo-beta-lactamase family protein</fullName>
    </submittedName>
</protein>
<dbReference type="SMART" id="SM01027">
    <property type="entry name" value="Beta-Casp"/>
    <property type="match status" value="1"/>
</dbReference>
<dbReference type="Proteomes" id="UP000580856">
    <property type="component" value="Unassembled WGS sequence"/>
</dbReference>
<evidence type="ECO:0000259" key="3">
    <source>
        <dbReference type="SMART" id="SM01027"/>
    </source>
</evidence>
<dbReference type="Pfam" id="PF00753">
    <property type="entry name" value="Lactamase_B"/>
    <property type="match status" value="1"/>
</dbReference>
<accession>A0A846QHN9</accession>
<dbReference type="Pfam" id="PF10996">
    <property type="entry name" value="Beta-Casp"/>
    <property type="match status" value="1"/>
</dbReference>
<evidence type="ECO:0000313" key="4">
    <source>
        <dbReference type="EMBL" id="NJB66630.1"/>
    </source>
</evidence>
<dbReference type="InterPro" id="IPR001279">
    <property type="entry name" value="Metallo-B-lactamas"/>
</dbReference>
<dbReference type="InterPro" id="IPR011108">
    <property type="entry name" value="RMMBL"/>
</dbReference>
<dbReference type="GO" id="GO:0016787">
    <property type="term" value="F:hydrolase activity"/>
    <property type="evidence" value="ECO:0007669"/>
    <property type="project" value="UniProtKB-KW"/>
</dbReference>
<dbReference type="CDD" id="cd16295">
    <property type="entry name" value="TTHA0252-CPSF-like_MBL-fold"/>
    <property type="match status" value="1"/>
</dbReference>
<dbReference type="PANTHER" id="PTHR11203">
    <property type="entry name" value="CLEAVAGE AND POLYADENYLATION SPECIFICITY FACTOR FAMILY MEMBER"/>
    <property type="match status" value="1"/>
</dbReference>
<dbReference type="Pfam" id="PF07521">
    <property type="entry name" value="RMMBL"/>
    <property type="match status" value="1"/>
</dbReference>
<dbReference type="InterPro" id="IPR022712">
    <property type="entry name" value="Beta_Casp"/>
</dbReference>
<evidence type="ECO:0000256" key="1">
    <source>
        <dbReference type="ARBA" id="ARBA00022801"/>
    </source>
</evidence>
<name>A0A846QHN9_9BACT</name>
<feature type="domain" description="Beta-Casp" evidence="3">
    <location>
        <begin position="253"/>
        <end position="379"/>
    </location>
</feature>
<gene>
    <name evidence="4" type="ORF">GGQ74_000270</name>
</gene>
<organism evidence="4 5">
    <name type="scientific">Desulfobaculum xiamenense</name>
    <dbReference type="NCBI Taxonomy" id="995050"/>
    <lineage>
        <taxon>Bacteria</taxon>
        <taxon>Pseudomonadati</taxon>
        <taxon>Thermodesulfobacteriota</taxon>
        <taxon>Desulfovibrionia</taxon>
        <taxon>Desulfovibrionales</taxon>
        <taxon>Desulfovibrionaceae</taxon>
        <taxon>Desulfobaculum</taxon>
    </lineage>
</organism>
<evidence type="ECO:0000259" key="2">
    <source>
        <dbReference type="SMART" id="SM00849"/>
    </source>
</evidence>
<dbReference type="GO" id="GO:0004521">
    <property type="term" value="F:RNA endonuclease activity"/>
    <property type="evidence" value="ECO:0007669"/>
    <property type="project" value="TreeGrafter"/>
</dbReference>
<keyword evidence="5" id="KW-1185">Reference proteome</keyword>
<dbReference type="InterPro" id="IPR050698">
    <property type="entry name" value="MBL"/>
</dbReference>
<comment type="caution">
    <text evidence="4">The sequence shown here is derived from an EMBL/GenBank/DDBJ whole genome shotgun (WGS) entry which is preliminary data.</text>
</comment>
<keyword evidence="1" id="KW-0378">Hydrolase</keyword>
<dbReference type="PROSITE" id="PS51257">
    <property type="entry name" value="PROKAR_LIPOPROTEIN"/>
    <property type="match status" value="1"/>
</dbReference>
<dbReference type="SUPFAM" id="SSF56281">
    <property type="entry name" value="Metallo-hydrolase/oxidoreductase"/>
    <property type="match status" value="1"/>
</dbReference>
<reference evidence="4 5" key="1">
    <citation type="submission" date="2020-03" db="EMBL/GenBank/DDBJ databases">
        <title>Genomic Encyclopedia of Type Strains, Phase IV (KMG-IV): sequencing the most valuable type-strain genomes for metagenomic binning, comparative biology and taxonomic classification.</title>
        <authorList>
            <person name="Goeker M."/>
        </authorList>
    </citation>
    <scope>NUCLEOTIDE SEQUENCE [LARGE SCALE GENOMIC DNA]</scope>
    <source>
        <strain evidence="4 5">DSM 24233</strain>
    </source>
</reference>
<dbReference type="Gene3D" id="3.60.15.10">
    <property type="entry name" value="Ribonuclease Z/Hydroxyacylglutathione hydrolase-like"/>
    <property type="match status" value="1"/>
</dbReference>
<dbReference type="Gene3D" id="3.40.50.10890">
    <property type="match status" value="1"/>
</dbReference>
<dbReference type="RefSeq" id="WP_167939752.1">
    <property type="nucleotide sequence ID" value="NZ_JAATJA010000001.1"/>
</dbReference>
<proteinExistence type="predicted"/>
<dbReference type="AlphaFoldDB" id="A0A846QHN9"/>